<reference evidence="12" key="1">
    <citation type="submission" date="2010-06" db="EMBL/GenBank/DDBJ databases">
        <authorList>
            <person name="Jiang H."/>
            <person name="Abraham K."/>
            <person name="Ali S."/>
            <person name="Alsbrooks S.L."/>
            <person name="Anim B.N."/>
            <person name="Anosike U.S."/>
            <person name="Attaway T."/>
            <person name="Bandaranaike D.P."/>
            <person name="Battles P.K."/>
            <person name="Bell S.N."/>
            <person name="Bell A.V."/>
            <person name="Beltran B."/>
            <person name="Bickham C."/>
            <person name="Bustamante Y."/>
            <person name="Caleb T."/>
            <person name="Canada A."/>
            <person name="Cardenas V."/>
            <person name="Carter K."/>
            <person name="Chacko J."/>
            <person name="Chandrabose M.N."/>
            <person name="Chavez D."/>
            <person name="Chavez A."/>
            <person name="Chen L."/>
            <person name="Chu H.-S."/>
            <person name="Claassen K.J."/>
            <person name="Cockrell R."/>
            <person name="Collins M."/>
            <person name="Cooper J.A."/>
            <person name="Cree A."/>
            <person name="Curry S.M."/>
            <person name="Da Y."/>
            <person name="Dao M.D."/>
            <person name="Das B."/>
            <person name="Davila M.-L."/>
            <person name="Davy-Carroll L."/>
            <person name="Denson S."/>
            <person name="Dinh H."/>
            <person name="Ebong V.E."/>
            <person name="Edwards J.R."/>
            <person name="Egan A."/>
            <person name="El-Daye J."/>
            <person name="Escobedo L."/>
            <person name="Fernandez S."/>
            <person name="Fernando P.R."/>
            <person name="Flagg N."/>
            <person name="Forbes L.D."/>
            <person name="Fowler R.G."/>
            <person name="Fu Q."/>
            <person name="Gabisi R.A."/>
            <person name="Ganer J."/>
            <person name="Garbino Pronczuk A."/>
            <person name="Garcia R.M."/>
            <person name="Garner T."/>
            <person name="Garrett T.E."/>
            <person name="Gonzalez D.A."/>
            <person name="Hamid H."/>
            <person name="Hawkins E.S."/>
            <person name="Hirani K."/>
            <person name="Hogues M.E."/>
            <person name="Hollins B."/>
            <person name="Hsiao C.-H."/>
            <person name="Jabil R."/>
            <person name="James M.L."/>
            <person name="Jhangiani S.N."/>
            <person name="Johnson B."/>
            <person name="Johnson Q."/>
            <person name="Joshi V."/>
            <person name="Kalu J.B."/>
            <person name="Kam C."/>
            <person name="Kashfia A."/>
            <person name="Keebler J."/>
            <person name="Kisamo H."/>
            <person name="Kovar C.L."/>
            <person name="Lago L.A."/>
            <person name="Lai C.-Y."/>
            <person name="Laidlaw J."/>
            <person name="Lara F."/>
            <person name="Le T.-K."/>
            <person name="Lee S.L."/>
            <person name="Legall F.H."/>
            <person name="Lemon S.J."/>
            <person name="Lewis L.R."/>
            <person name="Li B."/>
            <person name="Liu Y."/>
            <person name="Liu Y.-S."/>
            <person name="Lopez J."/>
            <person name="Lozado R.J."/>
            <person name="Lu J."/>
            <person name="Madu R.C."/>
            <person name="Maheshwari M."/>
            <person name="Maheshwari R."/>
            <person name="Malloy K."/>
            <person name="Martinez E."/>
            <person name="Mathew T."/>
            <person name="Mercado I.C."/>
            <person name="Mercado C."/>
            <person name="Meyer B."/>
            <person name="Montgomery K."/>
            <person name="Morgan M.B."/>
            <person name="Munidasa M."/>
            <person name="Nazareth L.V."/>
            <person name="Nelson J."/>
            <person name="Ng B.M."/>
            <person name="Nguyen N.B."/>
            <person name="Nguyen P.Q."/>
            <person name="Nguyen T."/>
            <person name="Obregon M."/>
            <person name="Okwuonu G.O."/>
            <person name="Onwere C.G."/>
            <person name="Orozco G."/>
            <person name="Parra A."/>
            <person name="Patel S."/>
            <person name="Patil S."/>
            <person name="Perez A."/>
            <person name="Perez Y."/>
            <person name="Pham C."/>
            <person name="Primus E.L."/>
            <person name="Pu L.-L."/>
            <person name="Puazo M."/>
            <person name="Qin X."/>
            <person name="Quiroz J.B."/>
            <person name="Reese J."/>
            <person name="Richards S."/>
            <person name="Rives C.M."/>
            <person name="Robberts R."/>
            <person name="Ruiz S.J."/>
            <person name="Ruiz M.J."/>
            <person name="Santibanez J."/>
            <person name="Schneider B.W."/>
            <person name="Sisson I."/>
            <person name="Smith M."/>
            <person name="Sodergren E."/>
            <person name="Song X.-Z."/>
            <person name="Song B.B."/>
            <person name="Summersgill H."/>
            <person name="Thelus R."/>
            <person name="Thornton R.D."/>
            <person name="Trejos Z.Y."/>
            <person name="Usmani K."/>
            <person name="Vattathil S."/>
            <person name="Villasana D."/>
            <person name="Walker D.L."/>
            <person name="Wang S."/>
            <person name="Wang K."/>
            <person name="White C.S."/>
            <person name="Williams A.C."/>
            <person name="Williamson J."/>
            <person name="Wilson K."/>
            <person name="Woghiren I.O."/>
            <person name="Woodworth J.R."/>
            <person name="Worley K.C."/>
            <person name="Wright R.A."/>
            <person name="Wu W."/>
            <person name="Young L."/>
            <person name="Zhang L."/>
            <person name="Zhang J."/>
            <person name="Zhu Y."/>
            <person name="Muzny D.M."/>
            <person name="Weinstock G."/>
            <person name="Gibbs R.A."/>
        </authorList>
    </citation>
    <scope>NUCLEOTIDE SEQUENCE [LARGE SCALE GENOMIC DNA]</scope>
    <source>
        <strain evidence="12">LSR1</strain>
    </source>
</reference>
<dbReference type="GO" id="GO:0001006">
    <property type="term" value="F:RNA polymerase III type 3 promoter sequence-specific DNA binding"/>
    <property type="evidence" value="ECO:0007669"/>
    <property type="project" value="TreeGrafter"/>
</dbReference>
<name>A0A8R2JWN9_ACYPI</name>
<sequence>MDSSNSILGCYIFKSINLRRFKTENANKDQIEISDDISDQKVFEKLKSINPDIDLSTIADDVKNWDEELDKYNFQEIYDSPDLLCTSLVVPMYSPLIKNKNHKFNQTKKTKLYTSLPTFSPKGNILPGQTLLISILAYHPFHEKKNQIPNETDIPCCKNTIQFYDTQTLQDLKQVFKCKNEESEISGDVSNNIHKPLEFIENSDLKHGSFYINNNIYVDSSLVSMEYTETMKKWACDHGHTIDNILSIDTQLLDLEVCIGQPYVYQHLGRCEHLFIFNEINIAKFNDWLIQSKYPRVVSVEKEKLQKCIFCRKTVATIVMLSENDRTLQTVNHMCKHCFESYNYDDFEYVRTEKGVRSGDRVTQSLLSAVF</sequence>
<organism evidence="11 12">
    <name type="scientific">Acyrthosiphon pisum</name>
    <name type="common">Pea aphid</name>
    <dbReference type="NCBI Taxonomy" id="7029"/>
    <lineage>
        <taxon>Eukaryota</taxon>
        <taxon>Metazoa</taxon>
        <taxon>Ecdysozoa</taxon>
        <taxon>Arthropoda</taxon>
        <taxon>Hexapoda</taxon>
        <taxon>Insecta</taxon>
        <taxon>Pterygota</taxon>
        <taxon>Neoptera</taxon>
        <taxon>Paraneoptera</taxon>
        <taxon>Hemiptera</taxon>
        <taxon>Sternorrhyncha</taxon>
        <taxon>Aphidomorpha</taxon>
        <taxon>Aphidoidea</taxon>
        <taxon>Aphididae</taxon>
        <taxon>Macrosiphini</taxon>
        <taxon>Acyrthosiphon</taxon>
    </lineage>
</organism>
<dbReference type="Pfam" id="PF12251">
    <property type="entry name" value="SNAPC3"/>
    <property type="match status" value="1"/>
</dbReference>
<evidence type="ECO:0000256" key="9">
    <source>
        <dbReference type="ARBA" id="ARBA00025958"/>
    </source>
</evidence>
<evidence type="ECO:0000256" key="4">
    <source>
        <dbReference type="ARBA" id="ARBA00023015"/>
    </source>
</evidence>
<dbReference type="GO" id="GO:0042796">
    <property type="term" value="P:snRNA transcription by RNA polymerase III"/>
    <property type="evidence" value="ECO:0007669"/>
    <property type="project" value="TreeGrafter"/>
</dbReference>
<evidence type="ECO:0000256" key="6">
    <source>
        <dbReference type="ARBA" id="ARBA00023163"/>
    </source>
</evidence>
<comment type="subcellular location">
    <subcellularLocation>
        <location evidence="1">Nucleus</location>
    </subcellularLocation>
</comment>
<dbReference type="InterPro" id="IPR022042">
    <property type="entry name" value="snRNA-activating_su3"/>
</dbReference>
<evidence type="ECO:0000256" key="7">
    <source>
        <dbReference type="ARBA" id="ARBA00023242"/>
    </source>
</evidence>
<dbReference type="GeneID" id="100574767"/>
<keyword evidence="5" id="KW-0238">DNA-binding</keyword>
<dbReference type="PANTHER" id="PTHR13421">
    <property type="entry name" value="SNRNA-ACTIVATING PROTEIN COMPLEX SUBUNIT 3"/>
    <property type="match status" value="1"/>
</dbReference>
<evidence type="ECO:0000256" key="5">
    <source>
        <dbReference type="ARBA" id="ARBA00023125"/>
    </source>
</evidence>
<dbReference type="PANTHER" id="PTHR13421:SF16">
    <property type="entry name" value="SNRNA-ACTIVATING PROTEIN COMPLEX SUBUNIT 3"/>
    <property type="match status" value="1"/>
</dbReference>
<comment type="function">
    <text evidence="8">Part of the SNAPc complex required for the transcription of both RNA polymerase II and III small-nuclear RNA genes. Binds to the proximal sequence element (PSE), a non-TATA-box basal promoter element common to these 2 types of genes. Recruits TBP and BRF2 to the U6 snRNA TATA box.</text>
</comment>
<keyword evidence="7" id="KW-0539">Nucleus</keyword>
<reference evidence="11" key="2">
    <citation type="submission" date="2022-06" db="UniProtKB">
        <authorList>
            <consortium name="EnsemblMetazoa"/>
        </authorList>
    </citation>
    <scope>IDENTIFICATION</scope>
</reference>
<dbReference type="OrthoDB" id="46583at2759"/>
<dbReference type="GO" id="GO:0003681">
    <property type="term" value="F:bent DNA binding"/>
    <property type="evidence" value="ECO:0007669"/>
    <property type="project" value="TreeGrafter"/>
</dbReference>
<comment type="subunit">
    <text evidence="9">Part of the SNAPc complex composed of 5 subunits: SNAPC1, SNAPC2, SNAPC3, SNAPC4 and SNAPC5. SNAPC3 interacts with SNAPC1.</text>
</comment>
<dbReference type="GO" id="GO:0042795">
    <property type="term" value="P:snRNA transcription by RNA polymerase II"/>
    <property type="evidence" value="ECO:0007669"/>
    <property type="project" value="TreeGrafter"/>
</dbReference>
<accession>A0A8R2JWN9</accession>
<keyword evidence="4" id="KW-0805">Transcription regulation</keyword>
<dbReference type="GO" id="GO:0001046">
    <property type="term" value="F:core promoter sequence-specific DNA binding"/>
    <property type="evidence" value="ECO:0007669"/>
    <property type="project" value="TreeGrafter"/>
</dbReference>
<evidence type="ECO:0000256" key="8">
    <source>
        <dbReference type="ARBA" id="ARBA00025193"/>
    </source>
</evidence>
<dbReference type="GO" id="GO:0019185">
    <property type="term" value="C:snRNA-activating protein complex"/>
    <property type="evidence" value="ECO:0007669"/>
    <property type="project" value="TreeGrafter"/>
</dbReference>
<dbReference type="GO" id="GO:0005634">
    <property type="term" value="C:nucleus"/>
    <property type="evidence" value="ECO:0007669"/>
    <property type="project" value="UniProtKB-SubCell"/>
</dbReference>
<dbReference type="EnsemblMetazoa" id="XM_029492030.1">
    <property type="protein sequence ID" value="XP_029347890.1"/>
    <property type="gene ID" value="LOC100574767"/>
</dbReference>
<dbReference type="RefSeq" id="XP_029347890.1">
    <property type="nucleotide sequence ID" value="XM_029492030.1"/>
</dbReference>
<evidence type="ECO:0000313" key="11">
    <source>
        <dbReference type="EnsemblMetazoa" id="XP_029347890.1"/>
    </source>
</evidence>
<protein>
    <recommendedName>
        <fullName evidence="3">snRNA-activating protein complex subunit 3</fullName>
    </recommendedName>
    <alternativeName>
        <fullName evidence="10">Small nuclear RNA-activating complex polypeptide 3</fullName>
    </alternativeName>
</protein>
<dbReference type="GO" id="GO:0000978">
    <property type="term" value="F:RNA polymerase II cis-regulatory region sequence-specific DNA binding"/>
    <property type="evidence" value="ECO:0007669"/>
    <property type="project" value="TreeGrafter"/>
</dbReference>
<evidence type="ECO:0000256" key="10">
    <source>
        <dbReference type="ARBA" id="ARBA00029606"/>
    </source>
</evidence>
<evidence type="ECO:0000313" key="12">
    <source>
        <dbReference type="Proteomes" id="UP000007819"/>
    </source>
</evidence>
<proteinExistence type="inferred from homology"/>
<evidence type="ECO:0000256" key="3">
    <source>
        <dbReference type="ARBA" id="ARBA00013634"/>
    </source>
</evidence>
<keyword evidence="6" id="KW-0804">Transcription</keyword>
<keyword evidence="12" id="KW-1185">Reference proteome</keyword>
<evidence type="ECO:0000256" key="2">
    <source>
        <dbReference type="ARBA" id="ARBA00010410"/>
    </source>
</evidence>
<evidence type="ECO:0000256" key="1">
    <source>
        <dbReference type="ARBA" id="ARBA00004123"/>
    </source>
</evidence>
<dbReference type="KEGG" id="api:100574767"/>
<dbReference type="AlphaFoldDB" id="A0A8R2JWN9"/>
<comment type="similarity">
    <text evidence="2">Belongs to the SNAPC3/SRD2 family.</text>
</comment>
<dbReference type="Proteomes" id="UP000007819">
    <property type="component" value="Chromosome X"/>
</dbReference>